<dbReference type="RefSeq" id="XP_041188111.1">
    <property type="nucleotide sequence ID" value="XM_041336862.1"/>
</dbReference>
<reference evidence="1" key="1">
    <citation type="journal article" date="2020" name="New Phytol.">
        <title>Comparative genomics reveals dynamic genome evolution in host specialist ectomycorrhizal fungi.</title>
        <authorList>
            <person name="Lofgren L.A."/>
            <person name="Nguyen N.H."/>
            <person name="Vilgalys R."/>
            <person name="Ruytinx J."/>
            <person name="Liao H.L."/>
            <person name="Branco S."/>
            <person name="Kuo A."/>
            <person name="LaButti K."/>
            <person name="Lipzen A."/>
            <person name="Andreopoulos W."/>
            <person name="Pangilinan J."/>
            <person name="Riley R."/>
            <person name="Hundley H."/>
            <person name="Na H."/>
            <person name="Barry K."/>
            <person name="Grigoriev I.V."/>
            <person name="Stajich J.E."/>
            <person name="Kennedy P.G."/>
        </authorList>
    </citation>
    <scope>NUCLEOTIDE SEQUENCE</scope>
    <source>
        <strain evidence="1">MN1</strain>
    </source>
</reference>
<proteinExistence type="predicted"/>
<dbReference type="OrthoDB" id="3255261at2759"/>
<keyword evidence="2" id="KW-1185">Reference proteome</keyword>
<evidence type="ECO:0000313" key="2">
    <source>
        <dbReference type="Proteomes" id="UP000807769"/>
    </source>
</evidence>
<evidence type="ECO:0000313" key="1">
    <source>
        <dbReference type="EMBL" id="KAG1807508.1"/>
    </source>
</evidence>
<dbReference type="Proteomes" id="UP000807769">
    <property type="component" value="Unassembled WGS sequence"/>
</dbReference>
<gene>
    <name evidence="1" type="ORF">BJ212DRAFT_1387110</name>
</gene>
<dbReference type="GeneID" id="64630878"/>
<name>A0A9P7J828_9AGAM</name>
<dbReference type="EMBL" id="JABBWG010000043">
    <property type="protein sequence ID" value="KAG1807508.1"/>
    <property type="molecule type" value="Genomic_DNA"/>
</dbReference>
<organism evidence="1 2">
    <name type="scientific">Suillus subaureus</name>
    <dbReference type="NCBI Taxonomy" id="48587"/>
    <lineage>
        <taxon>Eukaryota</taxon>
        <taxon>Fungi</taxon>
        <taxon>Dikarya</taxon>
        <taxon>Basidiomycota</taxon>
        <taxon>Agaricomycotina</taxon>
        <taxon>Agaricomycetes</taxon>
        <taxon>Agaricomycetidae</taxon>
        <taxon>Boletales</taxon>
        <taxon>Suillineae</taxon>
        <taxon>Suillaceae</taxon>
        <taxon>Suillus</taxon>
    </lineage>
</organism>
<comment type="caution">
    <text evidence="1">The sequence shown here is derived from an EMBL/GenBank/DDBJ whole genome shotgun (WGS) entry which is preliminary data.</text>
</comment>
<dbReference type="AlphaFoldDB" id="A0A9P7J828"/>
<sequence>MPDSASRKFIDLIFKTSSKWANWDPPITIKVSGTLWTIDRRTGVLQVEGNIYDEAFQESLKQQGLRIDLSHSSCQPIKGAVEEDMIMSSIDVKKGEISLTPQVSALDLASASFKAEFQFQQGKRGAVLVMHKPQQEYIPQGRVLNIIHEARQLRDKYIVSSTFTCPGYYLYLSNKSGERVALALTANAPVAAAIGVSAGGGASVDWWTDAQAAFLRKAFDKAGQYRYTPLFDLKRRQPWFERTFRGEEVHLTEDDLWPDCPTPWDPLDEDGNEDTVYEEVRRSLLAPHIDLDL</sequence>
<protein>
    <submittedName>
        <fullName evidence="1">Uncharacterized protein</fullName>
    </submittedName>
</protein>
<accession>A0A9P7J828</accession>